<dbReference type="AlphaFoldDB" id="A0AAD9H6N0"/>
<dbReference type="EMBL" id="MU843026">
    <property type="protein sequence ID" value="KAK2022776.1"/>
    <property type="molecule type" value="Genomic_DNA"/>
</dbReference>
<evidence type="ECO:0000256" key="1">
    <source>
        <dbReference type="SAM" id="MobiDB-lite"/>
    </source>
</evidence>
<accession>A0AAD9H6N0</accession>
<name>A0AAD9H6N0_9PEZI</name>
<comment type="caution">
    <text evidence="2">The sequence shown here is derived from an EMBL/GenBank/DDBJ whole genome shotgun (WGS) entry which is preliminary data.</text>
</comment>
<keyword evidence="3" id="KW-1185">Reference proteome</keyword>
<evidence type="ECO:0000313" key="2">
    <source>
        <dbReference type="EMBL" id="KAK2022776.1"/>
    </source>
</evidence>
<protein>
    <submittedName>
        <fullName evidence="2">Uncharacterized protein</fullName>
    </submittedName>
</protein>
<evidence type="ECO:0000313" key="3">
    <source>
        <dbReference type="Proteomes" id="UP001232148"/>
    </source>
</evidence>
<feature type="compositionally biased region" description="Polar residues" evidence="1">
    <location>
        <begin position="26"/>
        <end position="39"/>
    </location>
</feature>
<gene>
    <name evidence="2" type="ORF">LX32DRAFT_645208</name>
</gene>
<sequence length="213" mass="23608">MPLLLLLFSFARREFLHSQFGFSPPKSLSLSNYQSQPSRPTVPRGEGSWEGIRQEPSLARRTTTWLSARAHQCMSEAVSICCVDGIAAQPAIDSQGLGFCSAYRSDQKKSHSGKVAKERKDEGSPADSRIYKTNQEGGYTLLQHGVFVITLKHSMRPDNPCCGPIASVFSPRGQKDARGRRCSGYANDTYNRVFLTVSLLSCTRRPYEEPTAL</sequence>
<proteinExistence type="predicted"/>
<feature type="region of interest" description="Disordered" evidence="1">
    <location>
        <begin position="26"/>
        <end position="53"/>
    </location>
</feature>
<organism evidence="2 3">
    <name type="scientific">Colletotrichum zoysiae</name>
    <dbReference type="NCBI Taxonomy" id="1216348"/>
    <lineage>
        <taxon>Eukaryota</taxon>
        <taxon>Fungi</taxon>
        <taxon>Dikarya</taxon>
        <taxon>Ascomycota</taxon>
        <taxon>Pezizomycotina</taxon>
        <taxon>Sordariomycetes</taxon>
        <taxon>Hypocreomycetidae</taxon>
        <taxon>Glomerellales</taxon>
        <taxon>Glomerellaceae</taxon>
        <taxon>Colletotrichum</taxon>
        <taxon>Colletotrichum graminicola species complex</taxon>
    </lineage>
</organism>
<dbReference type="Proteomes" id="UP001232148">
    <property type="component" value="Unassembled WGS sequence"/>
</dbReference>
<reference evidence="2" key="1">
    <citation type="submission" date="2021-06" db="EMBL/GenBank/DDBJ databases">
        <title>Comparative genomics, transcriptomics and evolutionary studies reveal genomic signatures of adaptation to plant cell wall in hemibiotrophic fungi.</title>
        <authorList>
            <consortium name="DOE Joint Genome Institute"/>
            <person name="Baroncelli R."/>
            <person name="Diaz J.F."/>
            <person name="Benocci T."/>
            <person name="Peng M."/>
            <person name="Battaglia E."/>
            <person name="Haridas S."/>
            <person name="Andreopoulos W."/>
            <person name="Labutti K."/>
            <person name="Pangilinan J."/>
            <person name="Floch G.L."/>
            <person name="Makela M.R."/>
            <person name="Henrissat B."/>
            <person name="Grigoriev I.V."/>
            <person name="Crouch J.A."/>
            <person name="De Vries R.P."/>
            <person name="Sukno S.A."/>
            <person name="Thon M.R."/>
        </authorList>
    </citation>
    <scope>NUCLEOTIDE SEQUENCE</scope>
    <source>
        <strain evidence="2">MAFF235873</strain>
    </source>
</reference>